<gene>
    <name evidence="8" type="ORF">HPP92_003980</name>
</gene>
<protein>
    <recommendedName>
        <fullName evidence="6">Epidermal patterning factor-like protein</fullName>
    </recommendedName>
</protein>
<evidence type="ECO:0000256" key="7">
    <source>
        <dbReference type="SAM" id="MobiDB-lite"/>
    </source>
</evidence>
<proteinExistence type="inferred from homology"/>
<accession>A0A835S0Z9</accession>
<dbReference type="GO" id="GO:0010052">
    <property type="term" value="P:guard cell differentiation"/>
    <property type="evidence" value="ECO:0007669"/>
    <property type="project" value="UniProtKB-UniRule"/>
</dbReference>
<dbReference type="PANTHER" id="PTHR33109">
    <property type="entry name" value="EPIDERMAL PATTERNING FACTOR-LIKE PROTEIN 4"/>
    <property type="match status" value="1"/>
</dbReference>
<dbReference type="InterPro" id="IPR039455">
    <property type="entry name" value="EPFL"/>
</dbReference>
<evidence type="ECO:0000256" key="3">
    <source>
        <dbReference type="ARBA" id="ARBA00022525"/>
    </source>
</evidence>
<evidence type="ECO:0000256" key="5">
    <source>
        <dbReference type="ARBA" id="ARBA00023157"/>
    </source>
</evidence>
<evidence type="ECO:0000313" key="9">
    <source>
        <dbReference type="Proteomes" id="UP000636800"/>
    </source>
</evidence>
<keyword evidence="9" id="KW-1185">Reference proteome</keyword>
<evidence type="ECO:0000256" key="4">
    <source>
        <dbReference type="ARBA" id="ARBA00022729"/>
    </source>
</evidence>
<dbReference type="Pfam" id="PF17181">
    <property type="entry name" value="EPF"/>
    <property type="match status" value="1"/>
</dbReference>
<dbReference type="PANTHER" id="PTHR33109:SF74">
    <property type="entry name" value="EPIDERMAL PATTERNING FACTOR-LIKE PROTEIN"/>
    <property type="match status" value="1"/>
</dbReference>
<keyword evidence="6" id="KW-0217">Developmental protein</keyword>
<evidence type="ECO:0000256" key="6">
    <source>
        <dbReference type="RuleBase" id="RU367102"/>
    </source>
</evidence>
<evidence type="ECO:0000313" key="8">
    <source>
        <dbReference type="EMBL" id="KAG0499289.1"/>
    </source>
</evidence>
<sequence length="154" mass="17255">MVNPNERRKPQSKLVGTWNLGLKWYRKQFPFHVDIKVVSCHGCLLAKASCLRRPIGFGKTREQRGKPSYSSVFMKEGCGSSLQGRWAKPKGDDEKWEKLGSRPPSCENRCGGCNPCGAVQVPTTAGRGDRLRAEYANYEPEGWKCKCGALFFNP</sequence>
<name>A0A835S0Z9_VANPL</name>
<evidence type="ECO:0000256" key="1">
    <source>
        <dbReference type="ARBA" id="ARBA00004613"/>
    </source>
</evidence>
<dbReference type="OrthoDB" id="1435597at2759"/>
<feature type="region of interest" description="Disordered" evidence="7">
    <location>
        <begin position="80"/>
        <end position="103"/>
    </location>
</feature>
<dbReference type="GO" id="GO:0005576">
    <property type="term" value="C:extracellular region"/>
    <property type="evidence" value="ECO:0007669"/>
    <property type="project" value="UniProtKB-SubCell"/>
</dbReference>
<keyword evidence="5" id="KW-1015">Disulfide bond</keyword>
<keyword evidence="3 6" id="KW-0964">Secreted</keyword>
<dbReference type="Proteomes" id="UP000636800">
    <property type="component" value="Chromosome 1"/>
</dbReference>
<dbReference type="AlphaFoldDB" id="A0A835S0Z9"/>
<comment type="caution">
    <text evidence="8">The sequence shown here is derived from an EMBL/GenBank/DDBJ whole genome shotgun (WGS) entry which is preliminary data.</text>
</comment>
<comment type="similarity">
    <text evidence="2 6">Belongs to the plant cysteine rich small secretory peptide family. Epidermal patterning factor subfamily.</text>
</comment>
<keyword evidence="4" id="KW-0732">Signal</keyword>
<dbReference type="EMBL" id="JADCNL010000001">
    <property type="protein sequence ID" value="KAG0499289.1"/>
    <property type="molecule type" value="Genomic_DNA"/>
</dbReference>
<comment type="function">
    <text evidence="6">Controls stomatal patterning.</text>
</comment>
<comment type="subcellular location">
    <subcellularLocation>
        <location evidence="1 6">Secreted</location>
    </subcellularLocation>
</comment>
<evidence type="ECO:0000256" key="2">
    <source>
        <dbReference type="ARBA" id="ARBA00008127"/>
    </source>
</evidence>
<organism evidence="8 9">
    <name type="scientific">Vanilla planifolia</name>
    <name type="common">Vanilla</name>
    <dbReference type="NCBI Taxonomy" id="51239"/>
    <lineage>
        <taxon>Eukaryota</taxon>
        <taxon>Viridiplantae</taxon>
        <taxon>Streptophyta</taxon>
        <taxon>Embryophyta</taxon>
        <taxon>Tracheophyta</taxon>
        <taxon>Spermatophyta</taxon>
        <taxon>Magnoliopsida</taxon>
        <taxon>Liliopsida</taxon>
        <taxon>Asparagales</taxon>
        <taxon>Orchidaceae</taxon>
        <taxon>Vanilloideae</taxon>
        <taxon>Vanilleae</taxon>
        <taxon>Vanilla</taxon>
    </lineage>
</organism>
<feature type="compositionally biased region" description="Basic and acidic residues" evidence="7">
    <location>
        <begin position="89"/>
        <end position="100"/>
    </location>
</feature>
<reference evidence="8 9" key="1">
    <citation type="journal article" date="2020" name="Nat. Food">
        <title>A phased Vanilla planifolia genome enables genetic improvement of flavour and production.</title>
        <authorList>
            <person name="Hasing T."/>
            <person name="Tang H."/>
            <person name="Brym M."/>
            <person name="Khazi F."/>
            <person name="Huang T."/>
            <person name="Chambers A.H."/>
        </authorList>
    </citation>
    <scope>NUCLEOTIDE SEQUENCE [LARGE SCALE GENOMIC DNA]</scope>
    <source>
        <tissue evidence="8">Leaf</tissue>
    </source>
</reference>